<feature type="transmembrane region" description="Helical" evidence="5">
    <location>
        <begin position="81"/>
        <end position="102"/>
    </location>
</feature>
<name>A0ABP3BCC8_9FLAO</name>
<evidence type="ECO:0000256" key="2">
    <source>
        <dbReference type="ARBA" id="ARBA00022692"/>
    </source>
</evidence>
<gene>
    <name evidence="6" type="ORF">KLA_01650</name>
</gene>
<evidence type="ECO:0000256" key="5">
    <source>
        <dbReference type="SAM" id="Phobius"/>
    </source>
</evidence>
<feature type="transmembrane region" description="Helical" evidence="5">
    <location>
        <begin position="114"/>
        <end position="136"/>
    </location>
</feature>
<keyword evidence="4 5" id="KW-0472">Membrane</keyword>
<keyword evidence="3 5" id="KW-1133">Transmembrane helix</keyword>
<reference evidence="6 7" key="1">
    <citation type="journal article" date="2014" name="Genome Announc.">
        <title>Draft Genome Sequence of the Carrageenan-Degrading Bacterium Cellulophaga sp. Strain KL-A, Isolated from Decaying Marine Algae.</title>
        <authorList>
            <person name="Shan D."/>
            <person name="Ying J."/>
            <person name="Li X."/>
            <person name="Gao Z."/>
            <person name="Wei G."/>
            <person name="Shao Z."/>
        </authorList>
    </citation>
    <scope>NUCLEOTIDE SEQUENCE [LARGE SCALE GENOMIC DNA]</scope>
    <source>
        <strain evidence="6 7">KL-A</strain>
    </source>
</reference>
<protein>
    <submittedName>
        <fullName evidence="6">Transporter, NRAMP family protein</fullName>
    </submittedName>
</protein>
<evidence type="ECO:0000313" key="7">
    <source>
        <dbReference type="Proteomes" id="UP000019275"/>
    </source>
</evidence>
<feature type="transmembrane region" description="Helical" evidence="5">
    <location>
        <begin position="335"/>
        <end position="354"/>
    </location>
</feature>
<feature type="transmembrane region" description="Helical" evidence="5">
    <location>
        <begin position="233"/>
        <end position="254"/>
    </location>
</feature>
<evidence type="ECO:0000256" key="4">
    <source>
        <dbReference type="ARBA" id="ARBA00023136"/>
    </source>
</evidence>
<dbReference type="Gene3D" id="1.20.1740.10">
    <property type="entry name" value="Amino acid/polyamine transporter I"/>
    <property type="match status" value="1"/>
</dbReference>
<feature type="transmembrane region" description="Helical" evidence="5">
    <location>
        <begin position="401"/>
        <end position="420"/>
    </location>
</feature>
<keyword evidence="7" id="KW-1185">Reference proteome</keyword>
<sequence length="424" mass="46786">MQKITTLLKNLGPGLLFASMAIGTSHLVLSTKAGAQYGWIMLVPIILANILKYPFFEFGIRYTNATNKTLIEGYLNRGKGYLWFYALITLVSTFTILAALYLVTSGLLINLLNFTNASITLVAFALFAFISALLIIGKYVFLEKSLKIIVSILGIALLATTAMVIFKGKVNEVANFNPPSLFSNASILFIIGLVGWMPTAVETSSWLSMWTIEKQKLTNKKLNLKEALSEFNFGYIVTAILAIFFMTIGCLSLYGTNTEMSSSAVGFADQLINLFTVHIGEWTTIFVATAAFATMFSSCMTAHDAIARVSIDVLQKLKNKPNNTTEETKKQSKSYFTIAVLVLTVINLAVIVFFNSNMGKVVALATFVSFIVAPVVGYMNLKNVLSTDVAKEHQPKKWLQILTYLGILFLSLFAVYYCYIEIIA</sequence>
<keyword evidence="2 5" id="KW-0812">Transmembrane</keyword>
<evidence type="ECO:0000313" key="6">
    <source>
        <dbReference type="EMBL" id="EWH15223.1"/>
    </source>
</evidence>
<dbReference type="RefSeq" id="WP_034643134.1">
    <property type="nucleotide sequence ID" value="NZ_ARZX01000001.1"/>
</dbReference>
<feature type="transmembrane region" description="Helical" evidence="5">
    <location>
        <begin position="40"/>
        <end position="60"/>
    </location>
</feature>
<dbReference type="EMBL" id="ARZX01000001">
    <property type="protein sequence ID" value="EWH15223.1"/>
    <property type="molecule type" value="Genomic_DNA"/>
</dbReference>
<dbReference type="Pfam" id="PF01566">
    <property type="entry name" value="Nramp"/>
    <property type="match status" value="1"/>
</dbReference>
<comment type="caution">
    <text evidence="6">The sequence shown here is derived from an EMBL/GenBank/DDBJ whole genome shotgun (WGS) entry which is preliminary data.</text>
</comment>
<proteinExistence type="predicted"/>
<dbReference type="InterPro" id="IPR001046">
    <property type="entry name" value="NRAMP_fam"/>
</dbReference>
<comment type="subcellular location">
    <subcellularLocation>
        <location evidence="1">Membrane</location>
        <topology evidence="1">Multi-pass membrane protein</topology>
    </subcellularLocation>
</comment>
<feature type="transmembrane region" description="Helical" evidence="5">
    <location>
        <begin position="148"/>
        <end position="166"/>
    </location>
</feature>
<evidence type="ECO:0000256" key="1">
    <source>
        <dbReference type="ARBA" id="ARBA00004141"/>
    </source>
</evidence>
<feature type="transmembrane region" description="Helical" evidence="5">
    <location>
        <begin position="361"/>
        <end position="381"/>
    </location>
</feature>
<feature type="transmembrane region" description="Helical" evidence="5">
    <location>
        <begin position="186"/>
        <end position="212"/>
    </location>
</feature>
<organism evidence="6 7">
    <name type="scientific">Cellulophaga geojensis KL-A</name>
    <dbReference type="NCBI Taxonomy" id="1328323"/>
    <lineage>
        <taxon>Bacteria</taxon>
        <taxon>Pseudomonadati</taxon>
        <taxon>Bacteroidota</taxon>
        <taxon>Flavobacteriia</taxon>
        <taxon>Flavobacteriales</taxon>
        <taxon>Flavobacteriaceae</taxon>
        <taxon>Cellulophaga</taxon>
    </lineage>
</organism>
<evidence type="ECO:0000256" key="3">
    <source>
        <dbReference type="ARBA" id="ARBA00022989"/>
    </source>
</evidence>
<accession>A0ABP3BCC8</accession>
<dbReference type="Proteomes" id="UP000019275">
    <property type="component" value="Unassembled WGS sequence"/>
</dbReference>